<evidence type="ECO:0000256" key="4">
    <source>
        <dbReference type="PROSITE-ProRule" id="PRU00175"/>
    </source>
</evidence>
<dbReference type="InterPro" id="IPR001841">
    <property type="entry name" value="Znf_RING"/>
</dbReference>
<dbReference type="InterPro" id="IPR013083">
    <property type="entry name" value="Znf_RING/FYVE/PHD"/>
</dbReference>
<dbReference type="GO" id="GO:0004842">
    <property type="term" value="F:ubiquitin-protein transferase activity"/>
    <property type="evidence" value="ECO:0007669"/>
    <property type="project" value="TreeGrafter"/>
</dbReference>
<dbReference type="PANTHER" id="PTHR42647">
    <property type="entry name" value="SBP (S-RIBONUCLEASE BINDING PROTEIN) FAMILY PROTEIN"/>
    <property type="match status" value="1"/>
</dbReference>
<name>A0AB40AHR2_DIOCR</name>
<evidence type="ECO:0000256" key="2">
    <source>
        <dbReference type="ARBA" id="ARBA00022771"/>
    </source>
</evidence>
<gene>
    <name evidence="8" type="primary">LOC120249814</name>
</gene>
<feature type="coiled-coil region" evidence="5">
    <location>
        <begin position="131"/>
        <end position="158"/>
    </location>
</feature>
<keyword evidence="2 4" id="KW-0863">Zinc-finger</keyword>
<dbReference type="Pfam" id="PF13920">
    <property type="entry name" value="zf-C3HC4_3"/>
    <property type="match status" value="1"/>
</dbReference>
<keyword evidence="3" id="KW-0862">Zinc</keyword>
<evidence type="ECO:0000256" key="1">
    <source>
        <dbReference type="ARBA" id="ARBA00022723"/>
    </source>
</evidence>
<dbReference type="PANTHER" id="PTHR42647:SF12">
    <property type="entry name" value="BOI-RELATED E3 UBIQUITIN-PROTEIN LIGASE 2-RELATED"/>
    <property type="match status" value="1"/>
</dbReference>
<feature type="domain" description="RING-type" evidence="6">
    <location>
        <begin position="219"/>
        <end position="254"/>
    </location>
</feature>
<reference evidence="8" key="1">
    <citation type="submission" date="2025-08" db="UniProtKB">
        <authorList>
            <consortium name="RefSeq"/>
        </authorList>
    </citation>
    <scope>IDENTIFICATION</scope>
</reference>
<evidence type="ECO:0000256" key="3">
    <source>
        <dbReference type="ARBA" id="ARBA00022833"/>
    </source>
</evidence>
<dbReference type="GeneID" id="120249814"/>
<organism evidence="7 8">
    <name type="scientific">Dioscorea cayennensis subsp. rotundata</name>
    <name type="common">White Guinea yam</name>
    <name type="synonym">Dioscorea rotundata</name>
    <dbReference type="NCBI Taxonomy" id="55577"/>
    <lineage>
        <taxon>Eukaryota</taxon>
        <taxon>Viridiplantae</taxon>
        <taxon>Streptophyta</taxon>
        <taxon>Embryophyta</taxon>
        <taxon>Tracheophyta</taxon>
        <taxon>Spermatophyta</taxon>
        <taxon>Magnoliopsida</taxon>
        <taxon>Liliopsida</taxon>
        <taxon>Dioscoreales</taxon>
        <taxon>Dioscoreaceae</taxon>
        <taxon>Dioscorea</taxon>
    </lineage>
</organism>
<evidence type="ECO:0000313" key="8">
    <source>
        <dbReference type="RefSeq" id="XP_039114414.1"/>
    </source>
</evidence>
<dbReference type="AlphaFoldDB" id="A0AB40AHR2"/>
<dbReference type="Gene3D" id="3.30.40.10">
    <property type="entry name" value="Zinc/RING finger domain, C3HC4 (zinc finger)"/>
    <property type="match status" value="1"/>
</dbReference>
<dbReference type="GO" id="GO:0008270">
    <property type="term" value="F:zinc ion binding"/>
    <property type="evidence" value="ECO:0007669"/>
    <property type="project" value="UniProtKB-KW"/>
</dbReference>
<dbReference type="Proteomes" id="UP001515500">
    <property type="component" value="Chromosome 19"/>
</dbReference>
<accession>A0AB40AHR2</accession>
<dbReference type="RefSeq" id="XP_039114414.1">
    <property type="nucleotide sequence ID" value="XM_039258480.1"/>
</dbReference>
<dbReference type="PROSITE" id="PS50089">
    <property type="entry name" value="ZF_RING_2"/>
    <property type="match status" value="1"/>
</dbReference>
<keyword evidence="1" id="KW-0479">Metal-binding</keyword>
<evidence type="ECO:0000313" key="7">
    <source>
        <dbReference type="Proteomes" id="UP001515500"/>
    </source>
</evidence>
<protein>
    <submittedName>
        <fullName evidence="8">Probable BOI-related E3 ubiquitin-protein ligase 3</fullName>
    </submittedName>
</protein>
<sequence length="266" mass="29845">MSLIPPSMAVEAHHLPLFPSQLIANRDLTANTVDNQTGFNPLYSTVIATTTAAAAAAADEYSLPRKRLRDLSFTPSLTGNDISFLFQQHQLELDWLIAKHVDEVVTELGERRRLFMKQMVAVVEEKVARWLKSKEEEMEKMKKLNMALEENVKSLCLENQIWRELAQSNEATANALRRNIKHLLVRGKMNEESNEVVEDAESCCEGESTRESMRGLQLCKSCHGNESSVLLLPCRHLCICVDCCLGVDVCPVCNCKRIGSINVNLS</sequence>
<evidence type="ECO:0000256" key="5">
    <source>
        <dbReference type="SAM" id="Coils"/>
    </source>
</evidence>
<proteinExistence type="predicted"/>
<keyword evidence="7" id="KW-1185">Reference proteome</keyword>
<dbReference type="GO" id="GO:0043067">
    <property type="term" value="P:regulation of programmed cell death"/>
    <property type="evidence" value="ECO:0007669"/>
    <property type="project" value="TreeGrafter"/>
</dbReference>
<keyword evidence="5" id="KW-0175">Coiled coil</keyword>
<evidence type="ECO:0000259" key="6">
    <source>
        <dbReference type="PROSITE" id="PS50089"/>
    </source>
</evidence>